<keyword evidence="3" id="KW-1185">Reference proteome</keyword>
<keyword evidence="1" id="KW-1133">Transmembrane helix</keyword>
<evidence type="ECO:0000313" key="2">
    <source>
        <dbReference type="EMBL" id="MCL7930430.1"/>
    </source>
</evidence>
<evidence type="ECO:0000256" key="1">
    <source>
        <dbReference type="SAM" id="Phobius"/>
    </source>
</evidence>
<reference evidence="2" key="1">
    <citation type="submission" date="2022-05" db="EMBL/GenBank/DDBJ databases">
        <title>Halomonas geminus sp. nov. and Halomonas llamarensis sp. nov. isolated from high-altitude salars of the Atacama Desert.</title>
        <authorList>
            <person name="Hintersatz C."/>
            <person name="Rojas L.A."/>
            <person name="Wei T.-S."/>
            <person name="Kutschke S."/>
            <person name="Lehmann F."/>
            <person name="Jain R."/>
            <person name="Pollmann K."/>
        </authorList>
    </citation>
    <scope>NUCLEOTIDE SEQUENCE</scope>
    <source>
        <strain evidence="2">ATCHA</strain>
    </source>
</reference>
<protein>
    <submittedName>
        <fullName evidence="2">Phage holin family protein</fullName>
    </submittedName>
</protein>
<dbReference type="InterPro" id="IPR008473">
    <property type="entry name" value="Phage_holin_3_7"/>
</dbReference>
<evidence type="ECO:0000313" key="3">
    <source>
        <dbReference type="Proteomes" id="UP001165308"/>
    </source>
</evidence>
<accession>A0ABT0SRH5</accession>
<feature type="transmembrane region" description="Helical" evidence="1">
    <location>
        <begin position="34"/>
        <end position="54"/>
    </location>
</feature>
<proteinExistence type="predicted"/>
<dbReference type="Pfam" id="PF05449">
    <property type="entry name" value="Phage_holin_3_7"/>
    <property type="match status" value="1"/>
</dbReference>
<keyword evidence="1" id="KW-0472">Membrane</keyword>
<dbReference type="Proteomes" id="UP001165308">
    <property type="component" value="Unassembled WGS sequence"/>
</dbReference>
<feature type="transmembrane region" description="Helical" evidence="1">
    <location>
        <begin position="6"/>
        <end position="22"/>
    </location>
</feature>
<feature type="transmembrane region" description="Helical" evidence="1">
    <location>
        <begin position="60"/>
        <end position="80"/>
    </location>
</feature>
<keyword evidence="1" id="KW-0812">Transmembrane</keyword>
<dbReference type="EMBL" id="JAMJPJ010000016">
    <property type="protein sequence ID" value="MCL7930430.1"/>
    <property type="molecule type" value="Genomic_DNA"/>
</dbReference>
<name>A0ABT0SRH5_9GAMM</name>
<dbReference type="RefSeq" id="WP_250081998.1">
    <property type="nucleotide sequence ID" value="NZ_JAMJPJ010000016.1"/>
</dbReference>
<gene>
    <name evidence="2" type="ORF">M8006_10655</name>
</gene>
<sequence>MIPAESMITLLAASLICIRLLTFRRGEARHRVGYACLAWLLIAGTGTVSIRILTGTACPPGWGIAIVMSVLAVLVFRARGNVAHVIQLRRL</sequence>
<comment type="caution">
    <text evidence="2">The sequence shown here is derived from an EMBL/GenBank/DDBJ whole genome shotgun (WGS) entry which is preliminary data.</text>
</comment>
<organism evidence="2 3">
    <name type="scientific">Halomonas llamarensis</name>
    <dbReference type="NCBI Taxonomy" id="2945104"/>
    <lineage>
        <taxon>Bacteria</taxon>
        <taxon>Pseudomonadati</taxon>
        <taxon>Pseudomonadota</taxon>
        <taxon>Gammaproteobacteria</taxon>
        <taxon>Oceanospirillales</taxon>
        <taxon>Halomonadaceae</taxon>
        <taxon>Halomonas</taxon>
    </lineage>
</organism>